<dbReference type="Proteomes" id="UP000828390">
    <property type="component" value="Unassembled WGS sequence"/>
</dbReference>
<dbReference type="AlphaFoldDB" id="A0A9D3Y767"/>
<dbReference type="EMBL" id="JAIWYP010000016">
    <property type="protein sequence ID" value="KAH3693931.1"/>
    <property type="molecule type" value="Genomic_DNA"/>
</dbReference>
<gene>
    <name evidence="2" type="ORF">DPMN_081370</name>
</gene>
<reference evidence="2" key="2">
    <citation type="submission" date="2020-11" db="EMBL/GenBank/DDBJ databases">
        <authorList>
            <person name="McCartney M.A."/>
            <person name="Auch B."/>
            <person name="Kono T."/>
            <person name="Mallez S."/>
            <person name="Becker A."/>
            <person name="Gohl D.M."/>
            <person name="Silverstein K.A.T."/>
            <person name="Koren S."/>
            <person name="Bechman K.B."/>
            <person name="Herman A."/>
            <person name="Abrahante J.E."/>
            <person name="Garbe J."/>
        </authorList>
    </citation>
    <scope>NUCLEOTIDE SEQUENCE</scope>
    <source>
        <strain evidence="2">Duluth1</strain>
        <tissue evidence="2">Whole animal</tissue>
    </source>
</reference>
<sequence length="92" mass="10671">MSNQNQSLSLGHRSEYQIADQSRNNTPQAPTPVLLLRPHSAEPVFPQRPQAAEPVLPQRPQRSRRKPDWYRDWVQPIAAHVETFPQGEIYYV</sequence>
<comment type="caution">
    <text evidence="2">The sequence shown here is derived from an EMBL/GenBank/DDBJ whole genome shotgun (WGS) entry which is preliminary data.</text>
</comment>
<evidence type="ECO:0000313" key="2">
    <source>
        <dbReference type="EMBL" id="KAH3693931.1"/>
    </source>
</evidence>
<name>A0A9D3Y767_DREPO</name>
<keyword evidence="3" id="KW-1185">Reference proteome</keyword>
<evidence type="ECO:0000313" key="3">
    <source>
        <dbReference type="Proteomes" id="UP000828390"/>
    </source>
</evidence>
<protein>
    <submittedName>
        <fullName evidence="2">Uncharacterized protein</fullName>
    </submittedName>
</protein>
<evidence type="ECO:0000256" key="1">
    <source>
        <dbReference type="SAM" id="MobiDB-lite"/>
    </source>
</evidence>
<accession>A0A9D3Y767</accession>
<feature type="compositionally biased region" description="Polar residues" evidence="1">
    <location>
        <begin position="19"/>
        <end position="28"/>
    </location>
</feature>
<organism evidence="2 3">
    <name type="scientific">Dreissena polymorpha</name>
    <name type="common">Zebra mussel</name>
    <name type="synonym">Mytilus polymorpha</name>
    <dbReference type="NCBI Taxonomy" id="45954"/>
    <lineage>
        <taxon>Eukaryota</taxon>
        <taxon>Metazoa</taxon>
        <taxon>Spiralia</taxon>
        <taxon>Lophotrochozoa</taxon>
        <taxon>Mollusca</taxon>
        <taxon>Bivalvia</taxon>
        <taxon>Autobranchia</taxon>
        <taxon>Heteroconchia</taxon>
        <taxon>Euheterodonta</taxon>
        <taxon>Imparidentia</taxon>
        <taxon>Neoheterodontei</taxon>
        <taxon>Myida</taxon>
        <taxon>Dreissenoidea</taxon>
        <taxon>Dreissenidae</taxon>
        <taxon>Dreissena</taxon>
    </lineage>
</organism>
<proteinExistence type="predicted"/>
<feature type="region of interest" description="Disordered" evidence="1">
    <location>
        <begin position="1"/>
        <end position="67"/>
    </location>
</feature>
<reference evidence="2" key="1">
    <citation type="journal article" date="2019" name="bioRxiv">
        <title>The Genome of the Zebra Mussel, Dreissena polymorpha: A Resource for Invasive Species Research.</title>
        <authorList>
            <person name="McCartney M.A."/>
            <person name="Auch B."/>
            <person name="Kono T."/>
            <person name="Mallez S."/>
            <person name="Zhang Y."/>
            <person name="Obille A."/>
            <person name="Becker A."/>
            <person name="Abrahante J.E."/>
            <person name="Garbe J."/>
            <person name="Badalamenti J.P."/>
            <person name="Herman A."/>
            <person name="Mangelson H."/>
            <person name="Liachko I."/>
            <person name="Sullivan S."/>
            <person name="Sone E.D."/>
            <person name="Koren S."/>
            <person name="Silverstein K.A.T."/>
            <person name="Beckman K.B."/>
            <person name="Gohl D.M."/>
        </authorList>
    </citation>
    <scope>NUCLEOTIDE SEQUENCE</scope>
    <source>
        <strain evidence="2">Duluth1</strain>
        <tissue evidence="2">Whole animal</tissue>
    </source>
</reference>